<gene>
    <name evidence="1" type="ORF">MMUR_35870</name>
</gene>
<dbReference type="AlphaFoldDB" id="A0A7I9WNX8"/>
<protein>
    <submittedName>
        <fullName evidence="1">Uncharacterized protein</fullName>
    </submittedName>
</protein>
<evidence type="ECO:0000313" key="2">
    <source>
        <dbReference type="Proteomes" id="UP000465241"/>
    </source>
</evidence>
<dbReference type="EMBL" id="BLKT01000003">
    <property type="protein sequence ID" value="GFG59451.1"/>
    <property type="molecule type" value="Genomic_DNA"/>
</dbReference>
<name>A0A7I9WNX8_9MYCO</name>
<reference evidence="1 2" key="1">
    <citation type="journal article" date="2019" name="Emerg. Microbes Infect.">
        <title>Comprehensive subspecies identification of 175 nontuberculous mycobacteria species based on 7547 genomic profiles.</title>
        <authorList>
            <person name="Matsumoto Y."/>
            <person name="Kinjo T."/>
            <person name="Motooka D."/>
            <person name="Nabeya D."/>
            <person name="Jung N."/>
            <person name="Uechi K."/>
            <person name="Horii T."/>
            <person name="Iida T."/>
            <person name="Fujita J."/>
            <person name="Nakamura S."/>
        </authorList>
    </citation>
    <scope>NUCLEOTIDE SEQUENCE [LARGE SCALE GENOMIC DNA]</scope>
    <source>
        <strain evidence="1 2">JCM 13392</strain>
    </source>
</reference>
<proteinExistence type="predicted"/>
<organism evidence="1 2">
    <name type="scientific">Mycolicibacterium murale</name>
    <dbReference type="NCBI Taxonomy" id="182220"/>
    <lineage>
        <taxon>Bacteria</taxon>
        <taxon>Bacillati</taxon>
        <taxon>Actinomycetota</taxon>
        <taxon>Actinomycetes</taxon>
        <taxon>Mycobacteriales</taxon>
        <taxon>Mycobacteriaceae</taxon>
        <taxon>Mycolicibacterium</taxon>
    </lineage>
</organism>
<keyword evidence="2" id="KW-1185">Reference proteome</keyword>
<evidence type="ECO:0000313" key="1">
    <source>
        <dbReference type="EMBL" id="GFG59451.1"/>
    </source>
</evidence>
<comment type="caution">
    <text evidence="1">The sequence shown here is derived from an EMBL/GenBank/DDBJ whole genome shotgun (WGS) entry which is preliminary data.</text>
</comment>
<accession>A0A7I9WNX8</accession>
<sequence length="60" mass="6687">MARPEFTNLFTDMNVVDAMWRMVATSLGAREAGPSRRSAKGVRPEVREVCFSRCHNTDAG</sequence>
<dbReference type="Proteomes" id="UP000465241">
    <property type="component" value="Unassembled WGS sequence"/>
</dbReference>